<name>A0A0B9GSX8_9GAMM</name>
<dbReference type="Proteomes" id="UP000031278">
    <property type="component" value="Unassembled WGS sequence"/>
</dbReference>
<dbReference type="PROSITE" id="PS51257">
    <property type="entry name" value="PROKAR_LIPOPROTEIN"/>
    <property type="match status" value="1"/>
</dbReference>
<dbReference type="EMBL" id="JWLZ01000188">
    <property type="protein sequence ID" value="KHT61861.1"/>
    <property type="molecule type" value="Genomic_DNA"/>
</dbReference>
<organism evidence="1 2">
    <name type="scientific">Photobacterium gaetbulicola</name>
    <dbReference type="NCBI Taxonomy" id="1295392"/>
    <lineage>
        <taxon>Bacteria</taxon>
        <taxon>Pseudomonadati</taxon>
        <taxon>Pseudomonadota</taxon>
        <taxon>Gammaproteobacteria</taxon>
        <taxon>Vibrionales</taxon>
        <taxon>Vibrionaceae</taxon>
        <taxon>Photobacterium</taxon>
    </lineage>
</organism>
<evidence type="ECO:0000313" key="2">
    <source>
        <dbReference type="Proteomes" id="UP000031278"/>
    </source>
</evidence>
<protein>
    <recommendedName>
        <fullName evidence="3">Lipoprotein</fullName>
    </recommendedName>
</protein>
<reference evidence="1 2" key="1">
    <citation type="submission" date="2014-12" db="EMBL/GenBank/DDBJ databases">
        <title>Genome sequencing of Photobacterium gaetbulicola AD005a.</title>
        <authorList>
            <person name="Adrian T.G.S."/>
            <person name="Chan K.G."/>
        </authorList>
    </citation>
    <scope>NUCLEOTIDE SEQUENCE [LARGE SCALE GENOMIC DNA]</scope>
    <source>
        <strain evidence="1 2">AD005a</strain>
    </source>
</reference>
<proteinExistence type="predicted"/>
<evidence type="ECO:0008006" key="3">
    <source>
        <dbReference type="Google" id="ProtNLM"/>
    </source>
</evidence>
<dbReference type="AlphaFoldDB" id="A0A0B9GSX8"/>
<gene>
    <name evidence="1" type="ORF">RJ45_20220</name>
</gene>
<comment type="caution">
    <text evidence="1">The sequence shown here is derived from an EMBL/GenBank/DDBJ whole genome shotgun (WGS) entry which is preliminary data.</text>
</comment>
<dbReference type="RefSeq" id="WP_039466549.1">
    <property type="nucleotide sequence ID" value="NZ_JWLZ01000188.1"/>
</dbReference>
<evidence type="ECO:0000313" key="1">
    <source>
        <dbReference type="EMBL" id="KHT61861.1"/>
    </source>
</evidence>
<sequence>MKKALFLFSALALIGCDDEDVVNTLSGNAEVFAVTGAEIGEAQGYTSIDSIENMYPISLPDEFPAGSEADLDNKLGSLGIDIEDTDCGVIDTSKDVCFGAGSSTVCVPDEVTKLGIKLYTIDIDEVRRAYDNGFYPKLAADFLGDTYANFDIERVSCASIGL</sequence>
<accession>A0A0B9GSX8</accession>